<reference evidence="1 2" key="1">
    <citation type="journal article" date="2015" name="Int. J. Syst. Evol. Microbiol.">
        <title>Youhaiella tibetensis gen. nov., sp. nov., isolated from subsurface sediment.</title>
        <authorList>
            <person name="Wang Y.X."/>
            <person name="Huang F.Q."/>
            <person name="Nogi Y."/>
            <person name="Pang S.J."/>
            <person name="Wang P.K."/>
            <person name="Lv J."/>
        </authorList>
    </citation>
    <scope>NUCLEOTIDE SEQUENCE [LARGE SCALE GENOMIC DNA]</scope>
    <source>
        <strain evidence="2">fig4</strain>
    </source>
</reference>
<protein>
    <submittedName>
        <fullName evidence="1">Uncharacterized protein</fullName>
    </submittedName>
</protein>
<dbReference type="KEGG" id="yti:FNA67_01235"/>
<gene>
    <name evidence="1" type="ORF">FNA67_01235</name>
</gene>
<accession>A0A5B9DII2</accession>
<name>A0A5B9DII2_9HYPH</name>
<evidence type="ECO:0000313" key="1">
    <source>
        <dbReference type="EMBL" id="QEE18883.1"/>
    </source>
</evidence>
<dbReference type="EMBL" id="CP041690">
    <property type="protein sequence ID" value="QEE18883.1"/>
    <property type="molecule type" value="Genomic_DNA"/>
</dbReference>
<keyword evidence="2" id="KW-1185">Reference proteome</keyword>
<evidence type="ECO:0000313" key="2">
    <source>
        <dbReference type="Proteomes" id="UP000321062"/>
    </source>
</evidence>
<sequence>MSEIPGKPAATVSGITQAAASALGIAQADADAVVASAVSSARNEGHAAGVKEASARFSSIFGAVGIAGDGKRMAAAMSLAEKSPAMSADDVVTFVTGNVPAASVEAPAPGGDGNARSYEANRLSAAGLAAPGGQPAKKNASLSASAIFAARRQQKGN</sequence>
<proteinExistence type="predicted"/>
<dbReference type="Proteomes" id="UP000321062">
    <property type="component" value="Chromosome"/>
</dbReference>
<dbReference type="AlphaFoldDB" id="A0A5B9DII2"/>
<organism evidence="1 2">
    <name type="scientific">Paradevosia tibetensis</name>
    <dbReference type="NCBI Taxonomy" id="1447062"/>
    <lineage>
        <taxon>Bacteria</taxon>
        <taxon>Pseudomonadati</taxon>
        <taxon>Pseudomonadota</taxon>
        <taxon>Alphaproteobacteria</taxon>
        <taxon>Hyphomicrobiales</taxon>
        <taxon>Devosiaceae</taxon>
        <taxon>Paradevosia</taxon>
    </lineage>
</organism>
<dbReference type="RefSeq" id="WP_147654782.1">
    <property type="nucleotide sequence ID" value="NZ_BMFM01000001.1"/>
</dbReference>